<dbReference type="AlphaFoldDB" id="C9LFT5"/>
<sequence>MFYKKCGDEDKAFFFIGTLLREKKMKKHVFFGVKFCFDDTILQEYS</sequence>
<evidence type="ECO:0000313" key="1">
    <source>
        <dbReference type="EMBL" id="EEX71543.1"/>
    </source>
</evidence>
<comment type="caution">
    <text evidence="1">The sequence shown here is derived from an EMBL/GenBank/DDBJ whole genome shotgun (WGS) entry which is preliminary data.</text>
</comment>
<keyword evidence="2" id="KW-1185">Reference proteome</keyword>
<protein>
    <submittedName>
        <fullName evidence="1">Uncharacterized protein</fullName>
    </submittedName>
</protein>
<dbReference type="STRING" id="626522.GCWU000325_01073"/>
<accession>C9LFT5</accession>
<gene>
    <name evidence="1" type="ORF">GCWU000325_01073</name>
</gene>
<evidence type="ECO:0000313" key="2">
    <source>
        <dbReference type="Proteomes" id="UP000003460"/>
    </source>
</evidence>
<dbReference type="Proteomes" id="UP000003460">
    <property type="component" value="Unassembled WGS sequence"/>
</dbReference>
<reference evidence="1" key="1">
    <citation type="submission" date="2009-09" db="EMBL/GenBank/DDBJ databases">
        <authorList>
            <person name="Weinstock G."/>
            <person name="Sodergren E."/>
            <person name="Clifton S."/>
            <person name="Fulton L."/>
            <person name="Fulton B."/>
            <person name="Courtney L."/>
            <person name="Fronick C."/>
            <person name="Harrison M."/>
            <person name="Strong C."/>
            <person name="Farmer C."/>
            <person name="Delahaunty K."/>
            <person name="Markovic C."/>
            <person name="Hall O."/>
            <person name="Minx P."/>
            <person name="Tomlinson C."/>
            <person name="Mitreva M."/>
            <person name="Nelson J."/>
            <person name="Hou S."/>
            <person name="Wollam A."/>
            <person name="Pepin K.H."/>
            <person name="Johnson M."/>
            <person name="Bhonagiri V."/>
            <person name="Nash W.E."/>
            <person name="Warren W."/>
            <person name="Chinwalla A."/>
            <person name="Mardis E.R."/>
            <person name="Wilson R.K."/>
        </authorList>
    </citation>
    <scope>NUCLEOTIDE SEQUENCE [LARGE SCALE GENOMIC DNA]</scope>
    <source>
        <strain evidence="1">ATCC 51259</strain>
    </source>
</reference>
<dbReference type="HOGENOM" id="CLU_3187506_0_0_10"/>
<name>C9LFT5_9BACT</name>
<proteinExistence type="predicted"/>
<dbReference type="EMBL" id="ACIJ02000018">
    <property type="protein sequence ID" value="EEX71543.1"/>
    <property type="molecule type" value="Genomic_DNA"/>
</dbReference>
<organism evidence="1 2">
    <name type="scientific">Alloprevotella tannerae ATCC 51259</name>
    <dbReference type="NCBI Taxonomy" id="626522"/>
    <lineage>
        <taxon>Bacteria</taxon>
        <taxon>Pseudomonadati</taxon>
        <taxon>Bacteroidota</taxon>
        <taxon>Bacteroidia</taxon>
        <taxon>Bacteroidales</taxon>
        <taxon>Prevotellaceae</taxon>
        <taxon>Alloprevotella</taxon>
    </lineage>
</organism>